<organism evidence="1 2">
    <name type="scientific">Leptospira ryugenii</name>
    <dbReference type="NCBI Taxonomy" id="1917863"/>
    <lineage>
        <taxon>Bacteria</taxon>
        <taxon>Pseudomonadati</taxon>
        <taxon>Spirochaetota</taxon>
        <taxon>Spirochaetia</taxon>
        <taxon>Leptospirales</taxon>
        <taxon>Leptospiraceae</taxon>
        <taxon>Leptospira</taxon>
    </lineage>
</organism>
<dbReference type="Proteomes" id="UP000245133">
    <property type="component" value="Unassembled WGS sequence"/>
</dbReference>
<dbReference type="OrthoDB" id="326329at2"/>
<name>A0A2P2E3J7_9LEPT</name>
<keyword evidence="2" id="KW-1185">Reference proteome</keyword>
<protein>
    <submittedName>
        <fullName evidence="1">Uncharacterized protein</fullName>
    </submittedName>
</protein>
<accession>A0A2P2E3J7</accession>
<dbReference type="AlphaFoldDB" id="A0A2P2E3J7"/>
<comment type="caution">
    <text evidence="1">The sequence shown here is derived from an EMBL/GenBank/DDBJ whole genome shotgun (WGS) entry which is preliminary data.</text>
</comment>
<proteinExistence type="predicted"/>
<gene>
    <name evidence="1" type="ORF">LPTSP4_29650</name>
</gene>
<evidence type="ECO:0000313" key="2">
    <source>
        <dbReference type="Proteomes" id="UP000245133"/>
    </source>
</evidence>
<evidence type="ECO:0000313" key="1">
    <source>
        <dbReference type="EMBL" id="GBF51429.1"/>
    </source>
</evidence>
<dbReference type="EMBL" id="BFBB01000008">
    <property type="protein sequence ID" value="GBF51429.1"/>
    <property type="molecule type" value="Genomic_DNA"/>
</dbReference>
<sequence>MKKIKILLTLLFFFVLDCKKKDWRDELKTVDYKEIHKDSLSKQKLPIQMSGGMTDRESAVHSFLVALKENRKNEISKFILSDEEYKEYFLPHTLGHGTSLDVTPMDQYWPSFIERKKMGMESLSASLLRSNGNIKEFHWRPETREYGPWKAWKLDSVVLETKNAKAGLTLEQIKLVACHKEKCKIAVIAP</sequence>
<dbReference type="RefSeq" id="WP_108977767.1">
    <property type="nucleotide sequence ID" value="NZ_BFBB01000008.1"/>
</dbReference>
<reference evidence="1 2" key="1">
    <citation type="submission" date="2018-02" db="EMBL/GenBank/DDBJ databases">
        <title>Novel Leptospira species isolated from soil and water in Japan.</title>
        <authorList>
            <person name="Nakao R."/>
            <person name="Masuzawa T."/>
        </authorList>
    </citation>
    <scope>NUCLEOTIDE SEQUENCE [LARGE SCALE GENOMIC DNA]</scope>
    <source>
        <strain evidence="1 2">YH101</strain>
    </source>
</reference>